<sequence>MAQPSLQQARSHRATQAAIAGAAAREVSQRIAARRSWSEILTLWASYQLAAARAAVQTMEAWSGRPATANPAALAGVSSLGFPIAEPLIATIDRVAPAPAEPLPQAWWDDAAVFLASVEQLIAAEVQDAGRTAASVEMVTWPRPQKYVRVLQPPSCKRCVVLAGRIYRDLEAFDRHPGCDCQNVPVDSLDAALEEGLVVDPMILIEGGLVRDLSVADRQAILDGADTSQVINATRGLSQPGITAAITTEVFGRRVKATTDGTTKRAAWRRKNPTRLVRLRPESIYRFAESRADAQRLLKLYGYIL</sequence>
<evidence type="ECO:0000313" key="2">
    <source>
        <dbReference type="Proteomes" id="UP001501495"/>
    </source>
</evidence>
<accession>A0ABP7XJV9</accession>
<dbReference type="RefSeq" id="WP_344733660.1">
    <property type="nucleotide sequence ID" value="NZ_BAAAZH010000016.1"/>
</dbReference>
<comment type="caution">
    <text evidence="1">The sequence shown here is derived from an EMBL/GenBank/DDBJ whole genome shotgun (WGS) entry which is preliminary data.</text>
</comment>
<name>A0ABP7XJV9_9ACTN</name>
<gene>
    <name evidence="1" type="ORF">GCM10022215_24250</name>
</gene>
<dbReference type="Pfam" id="PF25310">
    <property type="entry name" value="VG15"/>
    <property type="match status" value="1"/>
</dbReference>
<reference evidence="2" key="1">
    <citation type="journal article" date="2019" name="Int. J. Syst. Evol. Microbiol.">
        <title>The Global Catalogue of Microorganisms (GCM) 10K type strain sequencing project: providing services to taxonomists for standard genome sequencing and annotation.</title>
        <authorList>
            <consortium name="The Broad Institute Genomics Platform"/>
            <consortium name="The Broad Institute Genome Sequencing Center for Infectious Disease"/>
            <person name="Wu L."/>
            <person name="Ma J."/>
        </authorList>
    </citation>
    <scope>NUCLEOTIDE SEQUENCE [LARGE SCALE GENOMIC DNA]</scope>
    <source>
        <strain evidence="2">JCM 16703</strain>
    </source>
</reference>
<proteinExistence type="predicted"/>
<dbReference type="InterPro" id="IPR057369">
    <property type="entry name" value="VG15"/>
</dbReference>
<organism evidence="1 2">
    <name type="scientific">Nocardioides fonticola</name>
    <dbReference type="NCBI Taxonomy" id="450363"/>
    <lineage>
        <taxon>Bacteria</taxon>
        <taxon>Bacillati</taxon>
        <taxon>Actinomycetota</taxon>
        <taxon>Actinomycetes</taxon>
        <taxon>Propionibacteriales</taxon>
        <taxon>Nocardioidaceae</taxon>
        <taxon>Nocardioides</taxon>
    </lineage>
</organism>
<protein>
    <submittedName>
        <fullName evidence="1">Uncharacterized protein</fullName>
    </submittedName>
</protein>
<dbReference type="Proteomes" id="UP001501495">
    <property type="component" value="Unassembled WGS sequence"/>
</dbReference>
<evidence type="ECO:0000313" key="1">
    <source>
        <dbReference type="EMBL" id="GAA4120517.1"/>
    </source>
</evidence>
<dbReference type="EMBL" id="BAAAZH010000016">
    <property type="protein sequence ID" value="GAA4120517.1"/>
    <property type="molecule type" value="Genomic_DNA"/>
</dbReference>
<keyword evidence="2" id="KW-1185">Reference proteome</keyword>